<evidence type="ECO:0000313" key="4">
    <source>
        <dbReference type="EMBL" id="KJY52126.1"/>
    </source>
</evidence>
<organism evidence="4 5">
    <name type="scientific">Bifidobacterium mellis</name>
    <dbReference type="NCBI Taxonomy" id="1293823"/>
    <lineage>
        <taxon>Bacteria</taxon>
        <taxon>Bacillati</taxon>
        <taxon>Actinomycetota</taxon>
        <taxon>Actinomycetes</taxon>
        <taxon>Bifidobacteriales</taxon>
        <taxon>Bifidobacteriaceae</taxon>
        <taxon>Bifidobacterium</taxon>
    </lineage>
</organism>
<dbReference type="EMBL" id="JWMF01000003">
    <property type="protein sequence ID" value="KJY52126.1"/>
    <property type="molecule type" value="Genomic_DNA"/>
</dbReference>
<evidence type="ECO:0000256" key="3">
    <source>
        <dbReference type="HAMAP-Rule" id="MF_00571"/>
    </source>
</evidence>
<proteinExistence type="inferred from homology"/>
<evidence type="ECO:0000256" key="2">
    <source>
        <dbReference type="ARBA" id="ARBA00004947"/>
    </source>
</evidence>
<evidence type="ECO:0000256" key="1">
    <source>
        <dbReference type="ARBA" id="ARBA00001107"/>
    </source>
</evidence>
<keyword evidence="3" id="KW-0963">Cytoplasm</keyword>
<comment type="pathway">
    <text evidence="2 3">Carbohydrate metabolism; galactose metabolism.</text>
</comment>
<accession>A0A0F4L3H0</accession>
<dbReference type="GO" id="GO:0006012">
    <property type="term" value="P:galactose metabolic process"/>
    <property type="evidence" value="ECO:0007669"/>
    <property type="project" value="UniProtKB-UniRule"/>
</dbReference>
<comment type="caution">
    <text evidence="4">The sequence shown here is derived from an EMBL/GenBank/DDBJ whole genome shotgun (WGS) entry which is preliminary data.</text>
</comment>
<comment type="subcellular location">
    <subcellularLocation>
        <location evidence="3">Cytoplasm</location>
    </subcellularLocation>
</comment>
<comment type="similarity">
    <text evidence="3">Belongs to the galactose-1-phosphate uridylyltransferase type 2 family.</text>
</comment>
<keyword evidence="5" id="KW-1185">Reference proteome</keyword>
<dbReference type="GO" id="GO:0008108">
    <property type="term" value="F:UDP-glucose:hexose-1-phosphate uridylyltransferase activity"/>
    <property type="evidence" value="ECO:0007669"/>
    <property type="project" value="UniProtKB-UniRule"/>
</dbReference>
<protein>
    <recommendedName>
        <fullName evidence="3">Galactose-1-phosphate uridylyltransferase</fullName>
        <shortName evidence="3">Gal-1-P uridylyltransferase</shortName>
        <ecNumber evidence="3">2.7.7.12</ecNumber>
    </recommendedName>
    <alternativeName>
        <fullName evidence="3">UDP-glucose--hexose-1-phosphate uridylyltransferase</fullName>
    </alternativeName>
</protein>
<comment type="catalytic activity">
    <reaction evidence="1 3">
        <text>alpha-D-galactose 1-phosphate + UDP-alpha-D-glucose = alpha-D-glucose 1-phosphate + UDP-alpha-D-galactose</text>
        <dbReference type="Rhea" id="RHEA:13989"/>
        <dbReference type="ChEBI" id="CHEBI:58336"/>
        <dbReference type="ChEBI" id="CHEBI:58601"/>
        <dbReference type="ChEBI" id="CHEBI:58885"/>
        <dbReference type="ChEBI" id="CHEBI:66914"/>
        <dbReference type="EC" id="2.7.7.12"/>
    </reaction>
</comment>
<dbReference type="Proteomes" id="UP000033567">
    <property type="component" value="Unassembled WGS sequence"/>
</dbReference>
<dbReference type="PANTHER" id="PTHR39191">
    <property type="entry name" value="GALACTOSE-1-PHOSPHATE URIDYLYLTRANSFERASE"/>
    <property type="match status" value="1"/>
</dbReference>
<gene>
    <name evidence="4" type="primary">galT2</name>
    <name evidence="3" type="synonym">galT</name>
    <name evidence="4" type="ORF">JF70_02090</name>
</gene>
<reference evidence="4 5" key="1">
    <citation type="submission" date="2014-12" db="EMBL/GenBank/DDBJ databases">
        <title>Comparative genomics of the lactic acid bacteria isolated from the honey bee gut.</title>
        <authorList>
            <person name="Ellegaard K.M."/>
            <person name="Tamarit D."/>
            <person name="Javelind E."/>
            <person name="Olofsson T."/>
            <person name="Andersson S.G."/>
            <person name="Vasquez A."/>
        </authorList>
    </citation>
    <scope>NUCLEOTIDE SEQUENCE [LARGE SCALE GENOMIC DNA]</scope>
    <source>
        <strain evidence="4 5">Bin7</strain>
    </source>
</reference>
<dbReference type="RefSeq" id="WP_045934970.1">
    <property type="nucleotide sequence ID" value="NZ_KQ033885.1"/>
</dbReference>
<name>A0A0F4L3H0_9BIFI</name>
<dbReference type="UniPathway" id="UPA00214"/>
<dbReference type="AlphaFoldDB" id="A0A0F4L3H0"/>
<evidence type="ECO:0000313" key="5">
    <source>
        <dbReference type="Proteomes" id="UP000033567"/>
    </source>
</evidence>
<keyword evidence="3" id="KW-0299">Galactose metabolism</keyword>
<dbReference type="HAMAP" id="MF_00571">
    <property type="entry name" value="GalP_UDP_trans"/>
    <property type="match status" value="1"/>
</dbReference>
<dbReference type="PANTHER" id="PTHR39191:SF1">
    <property type="entry name" value="DUF4922 DOMAIN-CONTAINING PROTEIN"/>
    <property type="match status" value="1"/>
</dbReference>
<dbReference type="GO" id="GO:0005737">
    <property type="term" value="C:cytoplasm"/>
    <property type="evidence" value="ECO:0007669"/>
    <property type="project" value="UniProtKB-SubCell"/>
</dbReference>
<dbReference type="EC" id="2.7.7.12" evidence="3"/>
<keyword evidence="3" id="KW-0119">Carbohydrate metabolism</keyword>
<keyword evidence="3 4" id="KW-0548">Nucleotidyltransferase</keyword>
<dbReference type="PATRIC" id="fig|1684.5.peg.220"/>
<sequence>MSPQTDSRESEKQPALDADLDALLDFARRHLELDERDTDWTRNRLLALLDLDYYTPSDRASARQSTSQGSTAEEITDLLAAFRRDAHAAGVFTADRDAAVTDRLMGQITRSPSQVADRFAAVEAEKGSMAAMRWLYDYGIASTYIKKADLDRNPRFESQGLIITINQAKPEFRTMAKAAAGNRVGSGYPACTICRANEGFAGRGRSTLRTLGVTLGGHPWFWQFSPYGYFDQHGICVNAEHRPMRVDRETFGNLLDFVDRFPGYFLGCNAALPGIGGSVLAHDHYQGGGEILPLHKAPARMAMSLPGTPGILIEIPDWPGTAIRLIGHDREDLIEVSDLIRRGWIDYSDEALNIRPQGPRGRQSALSPSVLITDRGYEMNLILRNNGVSEQYPDGIFHVHPEFYAIKQEPIGLIEAQGLFVLPGRLVPQLTRLARALEDGEDLPGSLKEFRNQWDELTVMLGGSRDPQQIRSAIRRELGDVCKRILGNTAVFKDPMQTRAFLLGLGFVDR</sequence>
<dbReference type="InterPro" id="IPR000766">
    <property type="entry name" value="GalP_uridyl_Trfase_II"/>
</dbReference>
<keyword evidence="3 4" id="KW-0808">Transferase</keyword>